<dbReference type="InterPro" id="IPR000608">
    <property type="entry name" value="UBC"/>
</dbReference>
<dbReference type="AlphaFoldDB" id="A0A8H3VF27"/>
<dbReference type="PANTHER" id="PTHR24067">
    <property type="entry name" value="UBIQUITIN-CONJUGATING ENZYME E2"/>
    <property type="match status" value="1"/>
</dbReference>
<name>A0A8H3VF27_VENIN</name>
<gene>
    <name evidence="8" type="ORF">EG328_002231</name>
</gene>
<evidence type="ECO:0000256" key="2">
    <source>
        <dbReference type="ARBA" id="ARBA00022679"/>
    </source>
</evidence>
<keyword evidence="4" id="KW-0833">Ubl conjugation pathway</keyword>
<keyword evidence="3" id="KW-0547">Nucleotide-binding</keyword>
<accession>A0A8H3VF27</accession>
<keyword evidence="5" id="KW-0067">ATP-binding</keyword>
<reference evidence="8 9" key="1">
    <citation type="submission" date="2018-12" db="EMBL/GenBank/DDBJ databases">
        <title>Venturia inaequalis Genome Resource.</title>
        <authorList>
            <person name="Lichtner F.J."/>
        </authorList>
    </citation>
    <scope>NUCLEOTIDE SEQUENCE [LARGE SCALE GENOMIC DNA]</scope>
    <source>
        <strain evidence="8 9">120213</strain>
    </source>
</reference>
<dbReference type="SUPFAM" id="SSF54495">
    <property type="entry name" value="UBC-like"/>
    <property type="match status" value="1"/>
</dbReference>
<evidence type="ECO:0000256" key="3">
    <source>
        <dbReference type="ARBA" id="ARBA00022741"/>
    </source>
</evidence>
<dbReference type="Proteomes" id="UP000447873">
    <property type="component" value="Unassembled WGS sequence"/>
</dbReference>
<protein>
    <recommendedName>
        <fullName evidence="1">E2 ubiquitin-conjugating enzyme</fullName>
        <ecNumber evidence="1">2.3.2.23</ecNumber>
    </recommendedName>
</protein>
<sequence>MLEHLYPHDKPLPTPEAGRELAECTQNPPTGVTVKLIDDNDLHKWEIIMDGPEQSAYAGGHFTLHLTLPNNYPFKPPVLNFATKIYHPNISNDEKGSMCLGMLRPDEWKPPNRVLAVLELARSLLIEPLPDDAIETSIAEQYKNKRSEWEKEARSWTKRYAGGK</sequence>
<evidence type="ECO:0000259" key="7">
    <source>
        <dbReference type="PROSITE" id="PS50127"/>
    </source>
</evidence>
<evidence type="ECO:0000256" key="5">
    <source>
        <dbReference type="ARBA" id="ARBA00022840"/>
    </source>
</evidence>
<dbReference type="FunFam" id="3.10.110.10:FF:000060">
    <property type="entry name" value="Ubiquitin conjugating enzyme (UbcB)"/>
    <property type="match status" value="1"/>
</dbReference>
<dbReference type="EC" id="2.3.2.23" evidence="1"/>
<comment type="caution">
    <text evidence="8">The sequence shown here is derived from an EMBL/GenBank/DDBJ whole genome shotgun (WGS) entry which is preliminary data.</text>
</comment>
<evidence type="ECO:0000256" key="4">
    <source>
        <dbReference type="ARBA" id="ARBA00022786"/>
    </source>
</evidence>
<evidence type="ECO:0000313" key="9">
    <source>
        <dbReference type="Proteomes" id="UP000447873"/>
    </source>
</evidence>
<evidence type="ECO:0000313" key="8">
    <source>
        <dbReference type="EMBL" id="KAE9987590.1"/>
    </source>
</evidence>
<feature type="domain" description="UBC core" evidence="7">
    <location>
        <begin position="12"/>
        <end position="162"/>
    </location>
</feature>
<dbReference type="GO" id="GO:0005524">
    <property type="term" value="F:ATP binding"/>
    <property type="evidence" value="ECO:0007669"/>
    <property type="project" value="UniProtKB-KW"/>
</dbReference>
<dbReference type="SMART" id="SM00212">
    <property type="entry name" value="UBCc"/>
    <property type="match status" value="1"/>
</dbReference>
<dbReference type="Gene3D" id="3.10.110.10">
    <property type="entry name" value="Ubiquitin Conjugating Enzyme"/>
    <property type="match status" value="1"/>
</dbReference>
<evidence type="ECO:0000256" key="6">
    <source>
        <dbReference type="SAM" id="MobiDB-lite"/>
    </source>
</evidence>
<proteinExistence type="predicted"/>
<dbReference type="InterPro" id="IPR050113">
    <property type="entry name" value="Ub_conjugating_enzyme"/>
</dbReference>
<feature type="region of interest" description="Disordered" evidence="6">
    <location>
        <begin position="1"/>
        <end position="21"/>
    </location>
</feature>
<dbReference type="GO" id="GO:0061631">
    <property type="term" value="F:ubiquitin conjugating enzyme activity"/>
    <property type="evidence" value="ECO:0007669"/>
    <property type="project" value="UniProtKB-EC"/>
</dbReference>
<keyword evidence="2" id="KW-0808">Transferase</keyword>
<dbReference type="PROSITE" id="PS50127">
    <property type="entry name" value="UBC_2"/>
    <property type="match status" value="1"/>
</dbReference>
<dbReference type="Pfam" id="PF00179">
    <property type="entry name" value="UQ_con"/>
    <property type="match status" value="1"/>
</dbReference>
<dbReference type="EMBL" id="WNWS01000016">
    <property type="protein sequence ID" value="KAE9987590.1"/>
    <property type="molecule type" value="Genomic_DNA"/>
</dbReference>
<evidence type="ECO:0000256" key="1">
    <source>
        <dbReference type="ARBA" id="ARBA00012486"/>
    </source>
</evidence>
<organism evidence="8 9">
    <name type="scientific">Venturia inaequalis</name>
    <name type="common">Apple scab fungus</name>
    <dbReference type="NCBI Taxonomy" id="5025"/>
    <lineage>
        <taxon>Eukaryota</taxon>
        <taxon>Fungi</taxon>
        <taxon>Dikarya</taxon>
        <taxon>Ascomycota</taxon>
        <taxon>Pezizomycotina</taxon>
        <taxon>Dothideomycetes</taxon>
        <taxon>Pleosporomycetidae</taxon>
        <taxon>Venturiales</taxon>
        <taxon>Venturiaceae</taxon>
        <taxon>Venturia</taxon>
    </lineage>
</organism>
<dbReference type="InterPro" id="IPR016135">
    <property type="entry name" value="UBQ-conjugating_enzyme/RWD"/>
</dbReference>